<evidence type="ECO:0000256" key="1">
    <source>
        <dbReference type="SAM" id="SignalP"/>
    </source>
</evidence>
<evidence type="ECO:0008006" key="4">
    <source>
        <dbReference type="Google" id="ProtNLM"/>
    </source>
</evidence>
<organism evidence="2 3">
    <name type="scientific">Coemansia biformis</name>
    <dbReference type="NCBI Taxonomy" id="1286918"/>
    <lineage>
        <taxon>Eukaryota</taxon>
        <taxon>Fungi</taxon>
        <taxon>Fungi incertae sedis</taxon>
        <taxon>Zoopagomycota</taxon>
        <taxon>Kickxellomycotina</taxon>
        <taxon>Kickxellomycetes</taxon>
        <taxon>Kickxellales</taxon>
        <taxon>Kickxellaceae</taxon>
        <taxon>Coemansia</taxon>
    </lineage>
</organism>
<keyword evidence="1" id="KW-0732">Signal</keyword>
<gene>
    <name evidence="2" type="ORF">LPJ61_002287</name>
</gene>
<keyword evidence="3" id="KW-1185">Reference proteome</keyword>
<evidence type="ECO:0000313" key="2">
    <source>
        <dbReference type="EMBL" id="KAJ1731933.1"/>
    </source>
</evidence>
<dbReference type="EMBL" id="JANBOI010000275">
    <property type="protein sequence ID" value="KAJ1731933.1"/>
    <property type="molecule type" value="Genomic_DNA"/>
</dbReference>
<sequence>MLCRLLTALLTLVYALLLGAAQAADAAIPFENLAQNLPEAFSALEAQFQDAGFRSLLTSQLNNPQAVDMFQSLIHDPKAASSISALLDDPSIQSSLSAQFVENYLAPQGTSASSNADRAAQATNDLSSHHMLDLDSSLKSGKHSLESAASQRPRAVVIGCLLTALLGAFAPHLA</sequence>
<protein>
    <recommendedName>
        <fullName evidence="4">FAS1 domain-containing protein</fullName>
    </recommendedName>
</protein>
<reference evidence="2" key="1">
    <citation type="submission" date="2022-07" db="EMBL/GenBank/DDBJ databases">
        <title>Phylogenomic reconstructions and comparative analyses of Kickxellomycotina fungi.</title>
        <authorList>
            <person name="Reynolds N.K."/>
            <person name="Stajich J.E."/>
            <person name="Barry K."/>
            <person name="Grigoriev I.V."/>
            <person name="Crous P."/>
            <person name="Smith M.E."/>
        </authorList>
    </citation>
    <scope>NUCLEOTIDE SEQUENCE</scope>
    <source>
        <strain evidence="2">BCRC 34381</strain>
    </source>
</reference>
<feature type="signal peptide" evidence="1">
    <location>
        <begin position="1"/>
        <end position="26"/>
    </location>
</feature>
<dbReference type="OrthoDB" id="5570087at2759"/>
<proteinExistence type="predicted"/>
<feature type="chain" id="PRO_5040954685" description="FAS1 domain-containing protein" evidence="1">
    <location>
        <begin position="27"/>
        <end position="174"/>
    </location>
</feature>
<evidence type="ECO:0000313" key="3">
    <source>
        <dbReference type="Proteomes" id="UP001143981"/>
    </source>
</evidence>
<dbReference type="AlphaFoldDB" id="A0A9W8CZT4"/>
<accession>A0A9W8CZT4</accession>
<name>A0A9W8CZT4_9FUNG</name>
<comment type="caution">
    <text evidence="2">The sequence shown here is derived from an EMBL/GenBank/DDBJ whole genome shotgun (WGS) entry which is preliminary data.</text>
</comment>
<dbReference type="Proteomes" id="UP001143981">
    <property type="component" value="Unassembled WGS sequence"/>
</dbReference>